<keyword evidence="3" id="KW-0489">Methyltransferase</keyword>
<protein>
    <submittedName>
        <fullName evidence="3">Protein-L-isoaspartate O-methyltransferase domain-containing protein 1</fullName>
    </submittedName>
</protein>
<dbReference type="AlphaFoldDB" id="A0A1Q9CRF5"/>
<dbReference type="OrthoDB" id="10257972at2759"/>
<sequence>MARRRVCKHRYMTPQLSAVALEAWNILEQHLGTWSFCVRMESELSGLDEREEPSEPSEASTRRSSAPRVITVPLLFRRLLDRSTGYTNDSLVSHLVESGAIAQSHIEAAFRAVDRGKFLPNLEEGTSEVYDDAPVRFGHFHMSQPSLYAEAVANLDLSPGLSFLNVGSGTGYLSSIVSEITGPALHHGVDLYSDLLDHAQDMLRVQNKEYIQFFEVNAHDLDLVMCPRYDRMYLGACAGGQSKRLLALLQVGGVAVGPFETSSGQYIRRVLRTSETTFDVKNLKQVSFGRLLPSEEPLRRPSFVLPSPPWTPSTHAAHSKGFRNAVREVLLSTTRANSPAHIVPRDIFVKHVFGFMHPRWFSSATEDPFRERLDGADEQPMDDEGTYDEDSARLQVLRTLAMFARQQRDLEAQESDDAMRNRIQSLFRMLNPNLGHMAHTAPDSDEDTEEPPERNPNPNAEGESSGGYPTAG</sequence>
<feature type="compositionally biased region" description="Low complexity" evidence="2">
    <location>
        <begin position="56"/>
        <end position="65"/>
    </location>
</feature>
<dbReference type="EMBL" id="LSRX01000973">
    <property type="protein sequence ID" value="OLP85506.1"/>
    <property type="molecule type" value="Genomic_DNA"/>
</dbReference>
<dbReference type="Gene3D" id="3.40.50.150">
    <property type="entry name" value="Vaccinia Virus protein VP39"/>
    <property type="match status" value="1"/>
</dbReference>
<proteinExistence type="inferred from homology"/>
<feature type="region of interest" description="Disordered" evidence="2">
    <location>
        <begin position="45"/>
        <end position="65"/>
    </location>
</feature>
<comment type="caution">
    <text evidence="3">The sequence shown here is derived from an EMBL/GenBank/DDBJ whole genome shotgun (WGS) entry which is preliminary data.</text>
</comment>
<dbReference type="GO" id="GO:0004719">
    <property type="term" value="F:protein-L-isoaspartate (D-aspartate) O-methyltransferase activity"/>
    <property type="evidence" value="ECO:0007669"/>
    <property type="project" value="InterPro"/>
</dbReference>
<dbReference type="Proteomes" id="UP000186817">
    <property type="component" value="Unassembled WGS sequence"/>
</dbReference>
<dbReference type="InterPro" id="IPR000682">
    <property type="entry name" value="PCMT"/>
</dbReference>
<keyword evidence="3" id="KW-0808">Transferase</keyword>
<gene>
    <name evidence="3" type="primary">PCMTD1</name>
    <name evidence="3" type="ORF">AK812_SmicGene33478</name>
</gene>
<dbReference type="GO" id="GO:0032259">
    <property type="term" value="P:methylation"/>
    <property type="evidence" value="ECO:0007669"/>
    <property type="project" value="UniProtKB-KW"/>
</dbReference>
<accession>A0A1Q9CRF5</accession>
<evidence type="ECO:0000256" key="1">
    <source>
        <dbReference type="ARBA" id="ARBA00005369"/>
    </source>
</evidence>
<evidence type="ECO:0000313" key="4">
    <source>
        <dbReference type="Proteomes" id="UP000186817"/>
    </source>
</evidence>
<name>A0A1Q9CRF5_SYMMI</name>
<comment type="similarity">
    <text evidence="1">Belongs to the methyltransferase superfamily. L-isoaspartyl/D-aspartyl protein methyltransferase family.</text>
</comment>
<feature type="region of interest" description="Disordered" evidence="2">
    <location>
        <begin position="434"/>
        <end position="472"/>
    </location>
</feature>
<dbReference type="SUPFAM" id="SSF53335">
    <property type="entry name" value="S-adenosyl-L-methionine-dependent methyltransferases"/>
    <property type="match status" value="1"/>
</dbReference>
<dbReference type="Pfam" id="PF01135">
    <property type="entry name" value="PCMT"/>
    <property type="match status" value="1"/>
</dbReference>
<dbReference type="InterPro" id="IPR029063">
    <property type="entry name" value="SAM-dependent_MTases_sf"/>
</dbReference>
<evidence type="ECO:0000313" key="3">
    <source>
        <dbReference type="EMBL" id="OLP85506.1"/>
    </source>
</evidence>
<organism evidence="3 4">
    <name type="scientific">Symbiodinium microadriaticum</name>
    <name type="common">Dinoflagellate</name>
    <name type="synonym">Zooxanthella microadriatica</name>
    <dbReference type="NCBI Taxonomy" id="2951"/>
    <lineage>
        <taxon>Eukaryota</taxon>
        <taxon>Sar</taxon>
        <taxon>Alveolata</taxon>
        <taxon>Dinophyceae</taxon>
        <taxon>Suessiales</taxon>
        <taxon>Symbiodiniaceae</taxon>
        <taxon>Symbiodinium</taxon>
    </lineage>
</organism>
<dbReference type="PANTHER" id="PTHR11579:SF9">
    <property type="entry name" value="PROTEIN-L-ISOASPARTATE O-METHYLTRANSFERASE"/>
    <property type="match status" value="1"/>
</dbReference>
<reference evidence="3 4" key="1">
    <citation type="submission" date="2016-02" db="EMBL/GenBank/DDBJ databases">
        <title>Genome analysis of coral dinoflagellate symbionts highlights evolutionary adaptations to a symbiotic lifestyle.</title>
        <authorList>
            <person name="Aranda M."/>
            <person name="Li Y."/>
            <person name="Liew Y.J."/>
            <person name="Baumgarten S."/>
            <person name="Simakov O."/>
            <person name="Wilson M."/>
            <person name="Piel J."/>
            <person name="Ashoor H."/>
            <person name="Bougouffa S."/>
            <person name="Bajic V.B."/>
            <person name="Ryu T."/>
            <person name="Ravasi T."/>
            <person name="Bayer T."/>
            <person name="Micklem G."/>
            <person name="Kim H."/>
            <person name="Bhak J."/>
            <person name="Lajeunesse T.C."/>
            <person name="Voolstra C.R."/>
        </authorList>
    </citation>
    <scope>NUCLEOTIDE SEQUENCE [LARGE SCALE GENOMIC DNA]</scope>
    <source>
        <strain evidence="3 4">CCMP2467</strain>
    </source>
</reference>
<evidence type="ECO:0000256" key="2">
    <source>
        <dbReference type="SAM" id="MobiDB-lite"/>
    </source>
</evidence>
<keyword evidence="4" id="KW-1185">Reference proteome</keyword>
<dbReference type="PANTHER" id="PTHR11579">
    <property type="entry name" value="PROTEIN-L-ISOASPARTATE O-METHYLTRANSFERASE"/>
    <property type="match status" value="1"/>
</dbReference>
<dbReference type="GO" id="GO:0005737">
    <property type="term" value="C:cytoplasm"/>
    <property type="evidence" value="ECO:0007669"/>
    <property type="project" value="TreeGrafter"/>
</dbReference>